<dbReference type="Proteomes" id="UP000596387">
    <property type="component" value="Chromosome"/>
</dbReference>
<keyword evidence="4" id="KW-1185">Reference proteome</keyword>
<feature type="domain" description="Putative Flp pilus-assembly TadG-like N-terminal" evidence="2">
    <location>
        <begin position="14"/>
        <end position="57"/>
    </location>
</feature>
<keyword evidence="1" id="KW-0812">Transmembrane</keyword>
<proteinExistence type="predicted"/>
<dbReference type="RefSeq" id="WP_156145653.1">
    <property type="nucleotide sequence ID" value="NZ_CP047166.1"/>
</dbReference>
<organism evidence="3 4">
    <name type="scientific">Ponticoccus alexandrii</name>
    <dbReference type="NCBI Taxonomy" id="1943633"/>
    <lineage>
        <taxon>Bacteria</taxon>
        <taxon>Pseudomonadati</taxon>
        <taxon>Pseudomonadota</taxon>
        <taxon>Alphaproteobacteria</taxon>
        <taxon>Rhodobacterales</taxon>
        <taxon>Roseobacteraceae</taxon>
        <taxon>Ponticoccus</taxon>
    </lineage>
</organism>
<protein>
    <recommendedName>
        <fullName evidence="2">Putative Flp pilus-assembly TadG-like N-terminal domain-containing protein</fullName>
    </recommendedName>
</protein>
<name>A0ABX7F8D7_9RHOB</name>
<accession>A0ABX7F8D7</accession>
<evidence type="ECO:0000256" key="1">
    <source>
        <dbReference type="SAM" id="Phobius"/>
    </source>
</evidence>
<keyword evidence="1" id="KW-0472">Membrane</keyword>
<dbReference type="InterPro" id="IPR028087">
    <property type="entry name" value="Tad_N"/>
</dbReference>
<dbReference type="Pfam" id="PF13400">
    <property type="entry name" value="Tad"/>
    <property type="match status" value="1"/>
</dbReference>
<feature type="transmembrane region" description="Helical" evidence="1">
    <location>
        <begin position="12"/>
        <end position="33"/>
    </location>
</feature>
<dbReference type="EMBL" id="CP047166">
    <property type="protein sequence ID" value="QRF66082.1"/>
    <property type="molecule type" value="Genomic_DNA"/>
</dbReference>
<gene>
    <name evidence="3" type="ORF">GQA70_07000</name>
</gene>
<sequence>MPTDRFLRAEEGHVAVITALLMTVLLGFTALGVDTAALYREKAALQAASDLAALSAMGAPEAAEERAEAARARNRPEATVSALAQGRYLRNPALAPEDRFTPLAGGAPGVNAVSLSLDREAPLHFARIFTEASSVPLTASAMASRTGAASFTLTSHIARLQAAALSDALSAVLGLDVALSVAEMQVLAGAEVSTGALLSELARLSDLAPRNPAEVLDAEVTVQALFAALHGLSPEAAETLAPLTAVSGALTMPVAGVIAGIDPALGLTAMDFAGEVKVSTLDILRAVVVARIGPDSIALEVAAEVPGLLGLETRLTLGEAPAQSGWIALGEEGVTLHRAAARLKLDVALAPDLLGNLGAGVTASNLSLPLYLELAGATATLDEIACAADDPLAARFITAPTPLHPLNGTSIAALYLGTLPADAPLPVDPATLDFARILDLSLVIDLPLLPAIELGGLSVEARSDLAIGASRVETVSHSRAQVAAGDRVRHFGSGEVLDTAVSGLLDSANTEIRLRSQPGLVIPAQALPVIDSVMALLPARLLSGLTSPLDAVLDQTLATAGISLGEGALTLTGHHCELLRLVH</sequence>
<keyword evidence="1" id="KW-1133">Transmembrane helix</keyword>
<evidence type="ECO:0000259" key="2">
    <source>
        <dbReference type="Pfam" id="PF13400"/>
    </source>
</evidence>
<evidence type="ECO:0000313" key="4">
    <source>
        <dbReference type="Proteomes" id="UP000596387"/>
    </source>
</evidence>
<evidence type="ECO:0000313" key="3">
    <source>
        <dbReference type="EMBL" id="QRF66082.1"/>
    </source>
</evidence>
<reference evidence="3 4" key="1">
    <citation type="submission" date="2019-12" db="EMBL/GenBank/DDBJ databases">
        <title>Complete Genome Sequence of a Quorum-Sensing Bacterium,Rhodobacteraceae bacterium C31, Isolated from a marine microalgae symbiotic bacteria.</title>
        <authorList>
            <person name="Zhang Y."/>
        </authorList>
    </citation>
    <scope>NUCLEOTIDE SEQUENCE [LARGE SCALE GENOMIC DNA]</scope>
    <source>
        <strain evidence="3 4">C31</strain>
    </source>
</reference>